<name>A0ABS4LF74_STRAV</name>
<accession>A0ABS4LF74</accession>
<dbReference type="Proteomes" id="UP001519310">
    <property type="component" value="Unassembled WGS sequence"/>
</dbReference>
<proteinExistence type="predicted"/>
<evidence type="ECO:0000313" key="9">
    <source>
        <dbReference type="Proteomes" id="UP001519310"/>
    </source>
</evidence>
<dbReference type="Pfam" id="PF13675">
    <property type="entry name" value="PilJ"/>
    <property type="match status" value="1"/>
</dbReference>
<evidence type="ECO:0000256" key="1">
    <source>
        <dbReference type="ARBA" id="ARBA00004141"/>
    </source>
</evidence>
<reference evidence="8 9" key="1">
    <citation type="submission" date="2021-03" db="EMBL/GenBank/DDBJ databases">
        <title>Genomic Encyclopedia of Type Strains, Phase IV (KMG-IV): sequencing the most valuable type-strain genomes for metagenomic binning, comparative biology and taxonomic classification.</title>
        <authorList>
            <person name="Goeker M."/>
        </authorList>
    </citation>
    <scope>NUCLEOTIDE SEQUENCE [LARGE SCALE GENOMIC DNA]</scope>
    <source>
        <strain evidence="8 9">DSM 40526</strain>
    </source>
</reference>
<gene>
    <name evidence="8" type="ORF">J2Z77_006601</name>
</gene>
<keyword evidence="6" id="KW-0732">Signal</keyword>
<feature type="region of interest" description="Disordered" evidence="5">
    <location>
        <begin position="89"/>
        <end position="116"/>
    </location>
</feature>
<keyword evidence="9" id="KW-1185">Reference proteome</keyword>
<comment type="subcellular location">
    <subcellularLocation>
        <location evidence="1">Membrane</location>
        <topology evidence="1">Multi-pass membrane protein</topology>
    </subcellularLocation>
</comment>
<evidence type="ECO:0000256" key="6">
    <source>
        <dbReference type="SAM" id="SignalP"/>
    </source>
</evidence>
<feature type="chain" id="PRO_5047447868" evidence="6">
    <location>
        <begin position="21"/>
        <end position="141"/>
    </location>
</feature>
<keyword evidence="2" id="KW-0812">Transmembrane</keyword>
<dbReference type="InterPro" id="IPR029095">
    <property type="entry name" value="NarX-like_N"/>
</dbReference>
<comment type="caution">
    <text evidence="8">The sequence shown here is derived from an EMBL/GenBank/DDBJ whole genome shotgun (WGS) entry which is preliminary data.</text>
</comment>
<dbReference type="PROSITE" id="PS51257">
    <property type="entry name" value="PROKAR_LIPOPROTEIN"/>
    <property type="match status" value="1"/>
</dbReference>
<evidence type="ECO:0000313" key="8">
    <source>
        <dbReference type="EMBL" id="MBP2040746.1"/>
    </source>
</evidence>
<feature type="signal peptide" evidence="6">
    <location>
        <begin position="1"/>
        <end position="20"/>
    </location>
</feature>
<evidence type="ECO:0000256" key="3">
    <source>
        <dbReference type="ARBA" id="ARBA00022989"/>
    </source>
</evidence>
<evidence type="ECO:0000256" key="5">
    <source>
        <dbReference type="SAM" id="MobiDB-lite"/>
    </source>
</evidence>
<keyword evidence="3" id="KW-1133">Transmembrane helix</keyword>
<evidence type="ECO:0000259" key="7">
    <source>
        <dbReference type="Pfam" id="PF13675"/>
    </source>
</evidence>
<organism evidence="8 9">
    <name type="scientific">Streptomyces avidinii</name>
    <dbReference type="NCBI Taxonomy" id="1895"/>
    <lineage>
        <taxon>Bacteria</taxon>
        <taxon>Bacillati</taxon>
        <taxon>Actinomycetota</taxon>
        <taxon>Actinomycetes</taxon>
        <taxon>Kitasatosporales</taxon>
        <taxon>Streptomycetaceae</taxon>
        <taxon>Streptomyces</taxon>
    </lineage>
</organism>
<dbReference type="RefSeq" id="WP_229920623.1">
    <property type="nucleotide sequence ID" value="NZ_BMVL01000009.1"/>
</dbReference>
<feature type="domain" description="NarX-like N-terminal" evidence="7">
    <location>
        <begin position="22"/>
        <end position="98"/>
    </location>
</feature>
<sequence>MKRFPVIGVLCVGAILGLSACSDDSSPAEEASQAAADLCTDLNALKADNAKLKALDPANATKDQVKDAYEAVQKDWENVKENANQLKDAERAAVQSAAENLKKSYQDLPGDTTGKDARTQLQPQIEQLDQATTAAATGQRC</sequence>
<protein>
    <submittedName>
        <fullName evidence="8">DNA repair ATPase RecN</fullName>
    </submittedName>
</protein>
<evidence type="ECO:0000256" key="2">
    <source>
        <dbReference type="ARBA" id="ARBA00022692"/>
    </source>
</evidence>
<dbReference type="EMBL" id="JAGGLQ010000019">
    <property type="protein sequence ID" value="MBP2040746.1"/>
    <property type="molecule type" value="Genomic_DNA"/>
</dbReference>
<evidence type="ECO:0000256" key="4">
    <source>
        <dbReference type="ARBA" id="ARBA00023136"/>
    </source>
</evidence>
<keyword evidence="4" id="KW-0472">Membrane</keyword>